<evidence type="ECO:0000313" key="2">
    <source>
        <dbReference type="EMBL" id="CEA07755.1"/>
    </source>
</evidence>
<dbReference type="EMBL" id="LN483070">
    <property type="protein sequence ID" value="CEA07755.1"/>
    <property type="molecule type" value="Genomic_DNA"/>
</dbReference>
<protein>
    <recommendedName>
        <fullName evidence="1">DUF6966 domain-containing protein</fullName>
    </recommendedName>
</protein>
<proteinExistence type="predicted"/>
<name>A0A078MN93_9MICC</name>
<dbReference type="PATRIC" id="fig|1461584.3.peg.1068"/>
<dbReference type="AlphaFoldDB" id="A0A078MN93"/>
<feature type="domain" description="DUF6966" evidence="1">
    <location>
        <begin position="35"/>
        <end position="72"/>
    </location>
</feature>
<evidence type="ECO:0000259" key="1">
    <source>
        <dbReference type="Pfam" id="PF22294"/>
    </source>
</evidence>
<reference evidence="2" key="1">
    <citation type="submission" date="2014-07" db="EMBL/GenBank/DDBJ databases">
        <authorList>
            <person name="Urmite Genomes Urmite Genomes"/>
        </authorList>
    </citation>
    <scope>NUCLEOTIDE SEQUENCE</scope>
    <source>
        <strain evidence="2">11W110_air</strain>
    </source>
</reference>
<dbReference type="InterPro" id="IPR054239">
    <property type="entry name" value="DUF6966"/>
</dbReference>
<organism evidence="2">
    <name type="scientific">Arthrobacter saudimassiliensis</name>
    <dbReference type="NCBI Taxonomy" id="1461584"/>
    <lineage>
        <taxon>Bacteria</taxon>
        <taxon>Bacillati</taxon>
        <taxon>Actinomycetota</taxon>
        <taxon>Actinomycetes</taxon>
        <taxon>Micrococcales</taxon>
        <taxon>Micrococcaceae</taxon>
        <taxon>Arthrobacter</taxon>
    </lineage>
</organism>
<gene>
    <name evidence="2" type="ORF">BN1051_01077</name>
</gene>
<dbReference type="Pfam" id="PF22294">
    <property type="entry name" value="DUF6966"/>
    <property type="match status" value="1"/>
</dbReference>
<accession>A0A078MN93</accession>
<sequence>MRLRYSAALAELHAAVEELAAAAAEMQDEPRAYTARWLARNLAQVADGDDLRACAREALGLYRGGMGSFQDVGDAVTDHAVTRLRRALHAALDTAPDPAQEGI</sequence>